<sequence>MNSYMESRPVVNPKAIEYSSIRMSTRKRIKLNKQKEAEEVELLSNTYPIESVSSTDSNSDYHSDKASSTNDTTLLQSQRQQIPALQEQQQIHTQKNSKIAQQSSPRRTRSSLRKRQIPEIIEQRIRKAGGRVPFSISDEHELYEFLLNQSKYLRGNKIYEQFAKQNPRHTAQSWRDHALEKYVDKPHFVKEWEKRWFPNKKKLVENDSTSIITNDEVQVVIINRERENYNKDSSNDILDLEVDDAAAEALILRPCILQENESTSSIDSNIDYVSEAFSTNDTTHLKSQRQQIPALQVQQIHTQIPQQPPLRQRQTPEIIEQRKAGGRVPFSISDEHELYEFLLNQSKYLRGNKIYEQFAKQNPRHTAQSWRDHALKKYVDRPRFVKEWEKRWLPNKKKLVENDSTTIITNDEVQVVIINNERKNYNKDSSDDSLDLEVDDAAAARILGQPMVQEINKEEDNKDNEKELFDINYDLDSDDAATEALISVQSGPKTANRF</sequence>
<dbReference type="Proteomes" id="UP001153678">
    <property type="component" value="Unassembled WGS sequence"/>
</dbReference>
<evidence type="ECO:0000256" key="1">
    <source>
        <dbReference type="ARBA" id="ARBA00010467"/>
    </source>
</evidence>
<proteinExistence type="inferred from homology"/>
<comment type="caution">
    <text evidence="8">The sequence shown here is derived from an EMBL/GenBank/DDBJ whole genome shotgun (WGS) entry which is preliminary data.</text>
</comment>
<accession>A0A9W4SWG2</accession>
<evidence type="ECO:0000256" key="2">
    <source>
        <dbReference type="ARBA" id="ARBA00022454"/>
    </source>
</evidence>
<dbReference type="InterPro" id="IPR015010">
    <property type="entry name" value="TERF2IP_Myb"/>
</dbReference>
<dbReference type="InterPro" id="IPR009057">
    <property type="entry name" value="Homeodomain-like_sf"/>
</dbReference>
<dbReference type="GO" id="GO:0042162">
    <property type="term" value="F:telomeric DNA binding"/>
    <property type="evidence" value="ECO:0007669"/>
    <property type="project" value="TreeGrafter"/>
</dbReference>
<dbReference type="Gene3D" id="1.10.10.60">
    <property type="entry name" value="Homeodomain-like"/>
    <property type="match status" value="2"/>
</dbReference>
<organism evidence="8 9">
    <name type="scientific">Funneliformis geosporum</name>
    <dbReference type="NCBI Taxonomy" id="1117311"/>
    <lineage>
        <taxon>Eukaryota</taxon>
        <taxon>Fungi</taxon>
        <taxon>Fungi incertae sedis</taxon>
        <taxon>Mucoromycota</taxon>
        <taxon>Glomeromycotina</taxon>
        <taxon>Glomeromycetes</taxon>
        <taxon>Glomerales</taxon>
        <taxon>Glomeraceae</taxon>
        <taxon>Funneliformis</taxon>
    </lineage>
</organism>
<feature type="compositionally biased region" description="Basic residues" evidence="6">
    <location>
        <begin position="106"/>
        <end position="115"/>
    </location>
</feature>
<dbReference type="AlphaFoldDB" id="A0A9W4SWG2"/>
<dbReference type="SUPFAM" id="SSF46689">
    <property type="entry name" value="Homeodomain-like"/>
    <property type="match status" value="2"/>
</dbReference>
<dbReference type="InterPro" id="IPR039595">
    <property type="entry name" value="TE2IP/Rap1"/>
</dbReference>
<dbReference type="EMBL" id="CAMKVN010003161">
    <property type="protein sequence ID" value="CAI2183901.1"/>
    <property type="molecule type" value="Genomic_DNA"/>
</dbReference>
<keyword evidence="3 5" id="KW-0779">Telomere</keyword>
<reference evidence="8" key="1">
    <citation type="submission" date="2022-08" db="EMBL/GenBank/DDBJ databases">
        <authorList>
            <person name="Kallberg Y."/>
            <person name="Tangrot J."/>
            <person name="Rosling A."/>
        </authorList>
    </citation>
    <scope>NUCLEOTIDE SEQUENCE</scope>
    <source>
        <strain evidence="8">Wild A</strain>
    </source>
</reference>
<feature type="region of interest" description="Disordered" evidence="6">
    <location>
        <begin position="50"/>
        <end position="117"/>
    </location>
</feature>
<comment type="similarity">
    <text evidence="1 5">Belongs to the RAP1 family.</text>
</comment>
<protein>
    <recommendedName>
        <fullName evidence="5">DNA-binding protein RAP1</fullName>
    </recommendedName>
</protein>
<comment type="subcellular location">
    <subcellularLocation>
        <location evidence="5">Nucleus</location>
    </subcellularLocation>
    <subcellularLocation>
        <location evidence="5">Chromosome</location>
        <location evidence="5">Telomere</location>
    </subcellularLocation>
</comment>
<dbReference type="GO" id="GO:0070187">
    <property type="term" value="C:shelterin complex"/>
    <property type="evidence" value="ECO:0007669"/>
    <property type="project" value="TreeGrafter"/>
</dbReference>
<feature type="domain" description="TERF2-interacting telomeric protein 1 Myb" evidence="7">
    <location>
        <begin position="134"/>
        <end position="186"/>
    </location>
</feature>
<keyword evidence="4 5" id="KW-0539">Nucleus</keyword>
<feature type="compositionally biased region" description="Low complexity" evidence="6">
    <location>
        <begin position="78"/>
        <end position="90"/>
    </location>
</feature>
<evidence type="ECO:0000259" key="7">
    <source>
        <dbReference type="Pfam" id="PF08914"/>
    </source>
</evidence>
<comment type="subunit">
    <text evidence="5">Homodimer.</text>
</comment>
<evidence type="ECO:0000313" key="9">
    <source>
        <dbReference type="Proteomes" id="UP001153678"/>
    </source>
</evidence>
<keyword evidence="9" id="KW-1185">Reference proteome</keyword>
<evidence type="ECO:0000313" key="8">
    <source>
        <dbReference type="EMBL" id="CAI2183901.1"/>
    </source>
</evidence>
<feature type="domain" description="TERF2-interacting telomeric protein 1 Myb" evidence="7">
    <location>
        <begin position="330"/>
        <end position="383"/>
    </location>
</feature>
<evidence type="ECO:0000256" key="5">
    <source>
        <dbReference type="RuleBase" id="RU367107"/>
    </source>
</evidence>
<keyword evidence="2 5" id="KW-0158">Chromosome</keyword>
<dbReference type="Pfam" id="PF08914">
    <property type="entry name" value="Myb_Rap1"/>
    <property type="match status" value="2"/>
</dbReference>
<dbReference type="OrthoDB" id="435460at2759"/>
<dbReference type="PANTHER" id="PTHR16466">
    <property type="entry name" value="TELOMERE REPEAT-BINDING FACTOR 2-INTERACTING PROTEIN 1"/>
    <property type="match status" value="1"/>
</dbReference>
<gene>
    <name evidence="8" type="ORF">FWILDA_LOCUS11311</name>
</gene>
<feature type="compositionally biased region" description="Polar residues" evidence="6">
    <location>
        <begin position="66"/>
        <end position="77"/>
    </location>
</feature>
<dbReference type="PANTHER" id="PTHR16466:SF6">
    <property type="entry name" value="TELOMERIC REPEAT-BINDING FACTOR 2-INTERACTING PROTEIN 1"/>
    <property type="match status" value="1"/>
</dbReference>
<name>A0A9W4SWG2_9GLOM</name>
<evidence type="ECO:0000256" key="6">
    <source>
        <dbReference type="SAM" id="MobiDB-lite"/>
    </source>
</evidence>
<dbReference type="GO" id="GO:0010833">
    <property type="term" value="P:telomere maintenance via telomere lengthening"/>
    <property type="evidence" value="ECO:0007669"/>
    <property type="project" value="UniProtKB-UniRule"/>
</dbReference>
<evidence type="ECO:0000256" key="4">
    <source>
        <dbReference type="ARBA" id="ARBA00023242"/>
    </source>
</evidence>
<dbReference type="CDD" id="cd11655">
    <property type="entry name" value="rap1_myb-like"/>
    <property type="match status" value="2"/>
</dbReference>
<evidence type="ECO:0000256" key="3">
    <source>
        <dbReference type="ARBA" id="ARBA00022895"/>
    </source>
</evidence>
<dbReference type="GO" id="GO:0031848">
    <property type="term" value="P:protection from non-homologous end joining at telomere"/>
    <property type="evidence" value="ECO:0007669"/>
    <property type="project" value="TreeGrafter"/>
</dbReference>
<feature type="compositionally biased region" description="Polar residues" evidence="6">
    <location>
        <begin position="91"/>
        <end position="105"/>
    </location>
</feature>
<comment type="function">
    <text evidence="5">Involved in the regulation of telomere length, clustering and has a specific role in telomere position effect (TPE).</text>
</comment>